<gene>
    <name evidence="1" type="ORF">GQ26_0012120</name>
</gene>
<keyword evidence="1" id="KW-0315">Glutamine amidotransferase</keyword>
<dbReference type="EMBL" id="JPOX01000001">
    <property type="protein sequence ID" value="KFX53389.1"/>
    <property type="molecule type" value="Genomic_DNA"/>
</dbReference>
<dbReference type="PANTHER" id="PTHR42695:SF6">
    <property type="entry name" value="GLUTAMINE AMIDOTRANSFERASE DOMAIN-CONTAINING PROTEIN"/>
    <property type="match status" value="1"/>
</dbReference>
<dbReference type="PANTHER" id="PTHR42695">
    <property type="entry name" value="GLUTAMINE AMIDOTRANSFERASE YLR126C-RELATED"/>
    <property type="match status" value="1"/>
</dbReference>
<dbReference type="GO" id="GO:0005634">
    <property type="term" value="C:nucleus"/>
    <property type="evidence" value="ECO:0007669"/>
    <property type="project" value="TreeGrafter"/>
</dbReference>
<dbReference type="CDD" id="cd01741">
    <property type="entry name" value="GATase1_1"/>
    <property type="match status" value="1"/>
</dbReference>
<keyword evidence="1" id="KW-0808">Transferase</keyword>
<reference evidence="1" key="1">
    <citation type="journal article" date="2014" name="PLoS Genet.">
        <title>Signature Gene Expression Reveals Novel Clues to the Molecular Mechanisms of Dimorphic Transition in Penicillium marneffei.</title>
        <authorList>
            <person name="Yang E."/>
            <person name="Wang G."/>
            <person name="Cai J."/>
            <person name="Woo P.C."/>
            <person name="Lau S.K."/>
            <person name="Yuen K.-Y."/>
            <person name="Chow W.-N."/>
            <person name="Lin X."/>
        </authorList>
    </citation>
    <scope>NUCLEOTIDE SEQUENCE [LARGE SCALE GENOMIC DNA]</scope>
    <source>
        <strain evidence="1">PM1</strain>
    </source>
</reference>
<dbReference type="InterPro" id="IPR029062">
    <property type="entry name" value="Class_I_gatase-like"/>
</dbReference>
<dbReference type="Gene3D" id="3.40.50.880">
    <property type="match status" value="1"/>
</dbReference>
<dbReference type="GO" id="GO:0005829">
    <property type="term" value="C:cytosol"/>
    <property type="evidence" value="ECO:0007669"/>
    <property type="project" value="TreeGrafter"/>
</dbReference>
<organism evidence="1">
    <name type="scientific">Talaromyces marneffei PM1</name>
    <dbReference type="NCBI Taxonomy" id="1077442"/>
    <lineage>
        <taxon>Eukaryota</taxon>
        <taxon>Fungi</taxon>
        <taxon>Dikarya</taxon>
        <taxon>Ascomycota</taxon>
        <taxon>Pezizomycotina</taxon>
        <taxon>Eurotiomycetes</taxon>
        <taxon>Eurotiomycetidae</taxon>
        <taxon>Eurotiales</taxon>
        <taxon>Trichocomaceae</taxon>
        <taxon>Talaromyces</taxon>
        <taxon>Talaromyces sect. Talaromyces</taxon>
    </lineage>
</organism>
<dbReference type="eggNOG" id="KOG3179">
    <property type="taxonomic scope" value="Eukaryota"/>
</dbReference>
<dbReference type="InterPro" id="IPR044992">
    <property type="entry name" value="ChyE-like"/>
</dbReference>
<sequence>MITRHIHIAVLDTDVPVPTVYAARGLYSSQFRVLLQSAATRLNQSIKNNAVSASQIQIHTSAYDVVGGSYPALGMLRKTPPLHDEEEKEEEEEEEVFRPIDAILITGSAASAYYQGEQYAWVTKLQEFIRRVWSRYPHVKFFGSCFGHQVIAQALLATPQKDSSLETPLVRVEACPMGYEIGIQPIEISREFGATALGKTFSKSLNERDGGKLHIQLIHGDRVIGFHPPSTAGASETSSLPPAAAAAALTALPQPWLNLGSTLLSPIQGLYYPGRVLTYQGHFEFDIFVNSETVIEFGRRTGWDAQMVAESLQKVNACGLGDDDSKAAAEIVVQFLAEDADIARQGVTETGAPMKIDYPMKAETARSAAASGLATPPEEMSLPV</sequence>
<name>A0A093VTP1_TALMA</name>
<evidence type="ECO:0000313" key="1">
    <source>
        <dbReference type="EMBL" id="KFX53389.1"/>
    </source>
</evidence>
<proteinExistence type="predicted"/>
<dbReference type="GO" id="GO:0016740">
    <property type="term" value="F:transferase activity"/>
    <property type="evidence" value="ECO:0007669"/>
    <property type="project" value="UniProtKB-KW"/>
</dbReference>
<dbReference type="SUPFAM" id="SSF52317">
    <property type="entry name" value="Class I glutamine amidotransferase-like"/>
    <property type="match status" value="1"/>
</dbReference>
<comment type="caution">
    <text evidence="1">The sequence shown here is derived from an EMBL/GenBank/DDBJ whole genome shotgun (WGS) entry which is preliminary data.</text>
</comment>
<protein>
    <submittedName>
        <fullName evidence="1">Putative glutamine amidotransferase-like protein C13C5.04</fullName>
    </submittedName>
</protein>
<dbReference type="AlphaFoldDB" id="A0A093VTP1"/>
<dbReference type="HOGENOM" id="CLU_054974_0_2_1"/>
<accession>A0A093VTP1</accession>